<dbReference type="AlphaFoldDB" id="A0A2Z7CJH4"/>
<keyword evidence="2" id="KW-1185">Reference proteome</keyword>
<evidence type="ECO:0000313" key="2">
    <source>
        <dbReference type="Proteomes" id="UP000250235"/>
    </source>
</evidence>
<gene>
    <name evidence="1" type="ORF">F511_33295</name>
</gene>
<accession>A0A2Z7CJH4</accession>
<organism evidence="1 2">
    <name type="scientific">Dorcoceras hygrometricum</name>
    <dbReference type="NCBI Taxonomy" id="472368"/>
    <lineage>
        <taxon>Eukaryota</taxon>
        <taxon>Viridiplantae</taxon>
        <taxon>Streptophyta</taxon>
        <taxon>Embryophyta</taxon>
        <taxon>Tracheophyta</taxon>
        <taxon>Spermatophyta</taxon>
        <taxon>Magnoliopsida</taxon>
        <taxon>eudicotyledons</taxon>
        <taxon>Gunneridae</taxon>
        <taxon>Pentapetalae</taxon>
        <taxon>asterids</taxon>
        <taxon>lamiids</taxon>
        <taxon>Lamiales</taxon>
        <taxon>Gesneriaceae</taxon>
        <taxon>Didymocarpoideae</taxon>
        <taxon>Trichosporeae</taxon>
        <taxon>Loxocarpinae</taxon>
        <taxon>Dorcoceras</taxon>
    </lineage>
</organism>
<proteinExistence type="predicted"/>
<protein>
    <submittedName>
        <fullName evidence="1">Uncharacterized protein</fullName>
    </submittedName>
</protein>
<dbReference type="Proteomes" id="UP000250235">
    <property type="component" value="Unassembled WGS sequence"/>
</dbReference>
<reference evidence="1 2" key="1">
    <citation type="journal article" date="2015" name="Proc. Natl. Acad. Sci. U.S.A.">
        <title>The resurrection genome of Boea hygrometrica: A blueprint for survival of dehydration.</title>
        <authorList>
            <person name="Xiao L."/>
            <person name="Yang G."/>
            <person name="Zhang L."/>
            <person name="Yang X."/>
            <person name="Zhao S."/>
            <person name="Ji Z."/>
            <person name="Zhou Q."/>
            <person name="Hu M."/>
            <person name="Wang Y."/>
            <person name="Chen M."/>
            <person name="Xu Y."/>
            <person name="Jin H."/>
            <person name="Xiao X."/>
            <person name="Hu G."/>
            <person name="Bao F."/>
            <person name="Hu Y."/>
            <person name="Wan P."/>
            <person name="Li L."/>
            <person name="Deng X."/>
            <person name="Kuang T."/>
            <person name="Xiang C."/>
            <person name="Zhu J.K."/>
            <person name="Oliver M.J."/>
            <person name="He Y."/>
        </authorList>
    </citation>
    <scope>NUCLEOTIDE SEQUENCE [LARGE SCALE GENOMIC DNA]</scope>
    <source>
        <strain evidence="2">cv. XS01</strain>
    </source>
</reference>
<dbReference type="EMBL" id="KQ996467">
    <property type="protein sequence ID" value="KZV44926.1"/>
    <property type="molecule type" value="Genomic_DNA"/>
</dbReference>
<sequence length="133" mass="14882">MLNRSRLQLPHIMTALNAVPSPAYSSARTYNSALVFNTLPVDYIYSDPKSAQSIQKILILCMRECCMQKAIKKYAVICLWNFEAEYPTSPIIPHEKDPLEDLITVASGATRSDNPQAERTPIHQCAPACRLCV</sequence>
<evidence type="ECO:0000313" key="1">
    <source>
        <dbReference type="EMBL" id="KZV44926.1"/>
    </source>
</evidence>
<name>A0A2Z7CJH4_9LAMI</name>